<dbReference type="RefSeq" id="WP_212189336.1">
    <property type="nucleotide sequence ID" value="NZ_JAGTAR010000009.1"/>
</dbReference>
<reference evidence="1" key="1">
    <citation type="journal article" date="2018" name="Int. J. Syst. Evol. Microbiol.">
        <title>Carboxylicivirga sediminis sp. nov., isolated from coastal sediment.</title>
        <authorList>
            <person name="Wang F.Q."/>
            <person name="Ren L.H."/>
            <person name="Zou R.J."/>
            <person name="Sun Y.Z."/>
            <person name="Liu X.J."/>
            <person name="Jiang F."/>
            <person name="Liu L.J."/>
        </authorList>
    </citation>
    <scope>NUCLEOTIDE SEQUENCE</scope>
    <source>
        <strain evidence="1">JR1</strain>
    </source>
</reference>
<dbReference type="AlphaFoldDB" id="A0A941F564"/>
<dbReference type="Proteomes" id="UP000679220">
    <property type="component" value="Unassembled WGS sequence"/>
</dbReference>
<name>A0A941F564_9BACT</name>
<gene>
    <name evidence="1" type="ORF">KDU71_07645</name>
</gene>
<reference evidence="1" key="2">
    <citation type="submission" date="2021-04" db="EMBL/GenBank/DDBJ databases">
        <authorList>
            <person name="Zhang T."/>
            <person name="Zhang Y."/>
            <person name="Lu D."/>
            <person name="Zuo D."/>
            <person name="Du Z."/>
        </authorList>
    </citation>
    <scope>NUCLEOTIDE SEQUENCE</scope>
    <source>
        <strain evidence="1">JR1</strain>
    </source>
</reference>
<proteinExistence type="predicted"/>
<sequence>MADLLEQLSREIIRDLSFWFRNLENVTRPGSPIRVNDDMSFDVYAFNRSSVEIKDLTGTIAEGAATNFKTIPISIASIQANSEVHLGSVKAKVIADPNDLWFWDTIAKIKVNAIADLSNLIIRDKGVLFTIIRPA</sequence>
<comment type="caution">
    <text evidence="1">The sequence shown here is derived from an EMBL/GenBank/DDBJ whole genome shotgun (WGS) entry which is preliminary data.</text>
</comment>
<evidence type="ECO:0000313" key="1">
    <source>
        <dbReference type="EMBL" id="MBR8535430.1"/>
    </source>
</evidence>
<keyword evidence="2" id="KW-1185">Reference proteome</keyword>
<protein>
    <submittedName>
        <fullName evidence="1">Uncharacterized protein</fullName>
    </submittedName>
</protein>
<accession>A0A941F564</accession>
<dbReference type="EMBL" id="JAGTAR010000009">
    <property type="protein sequence ID" value="MBR8535430.1"/>
    <property type="molecule type" value="Genomic_DNA"/>
</dbReference>
<evidence type="ECO:0000313" key="2">
    <source>
        <dbReference type="Proteomes" id="UP000679220"/>
    </source>
</evidence>
<organism evidence="1 2">
    <name type="scientific">Carboxylicivirga sediminis</name>
    <dbReference type="NCBI Taxonomy" id="2006564"/>
    <lineage>
        <taxon>Bacteria</taxon>
        <taxon>Pseudomonadati</taxon>
        <taxon>Bacteroidota</taxon>
        <taxon>Bacteroidia</taxon>
        <taxon>Marinilabiliales</taxon>
        <taxon>Marinilabiliaceae</taxon>
        <taxon>Carboxylicivirga</taxon>
    </lineage>
</organism>